<comment type="catalytic activity">
    <reaction evidence="1 7">
        <text>2-(N(omega)-L-arginino)succinate = fumarate + L-arginine</text>
        <dbReference type="Rhea" id="RHEA:24020"/>
        <dbReference type="ChEBI" id="CHEBI:29806"/>
        <dbReference type="ChEBI" id="CHEBI:32682"/>
        <dbReference type="ChEBI" id="CHEBI:57472"/>
        <dbReference type="EC" id="4.3.2.1"/>
    </reaction>
</comment>
<dbReference type="FunFam" id="1.10.275.10:FF:000002">
    <property type="entry name" value="Argininosuccinate lyase"/>
    <property type="match status" value="1"/>
</dbReference>
<comment type="subcellular location">
    <subcellularLocation>
        <location evidence="7">Cytoplasm</location>
    </subcellularLocation>
</comment>
<dbReference type="eggNOG" id="COG0165">
    <property type="taxonomic scope" value="Bacteria"/>
</dbReference>
<evidence type="ECO:0000256" key="4">
    <source>
        <dbReference type="ARBA" id="ARBA00022571"/>
    </source>
</evidence>
<dbReference type="STRING" id="502025.Hoch_5512"/>
<dbReference type="HOGENOM" id="CLU_027272_2_3_7"/>
<dbReference type="PANTHER" id="PTHR43814:SF1">
    <property type="entry name" value="ARGININOSUCCINATE LYASE"/>
    <property type="match status" value="1"/>
</dbReference>
<dbReference type="InterPro" id="IPR022761">
    <property type="entry name" value="Fumarate_lyase_N"/>
</dbReference>
<evidence type="ECO:0000256" key="5">
    <source>
        <dbReference type="ARBA" id="ARBA00022605"/>
    </source>
</evidence>
<dbReference type="GO" id="GO:0005829">
    <property type="term" value="C:cytosol"/>
    <property type="evidence" value="ECO:0007669"/>
    <property type="project" value="TreeGrafter"/>
</dbReference>
<dbReference type="HAMAP" id="MF_00006">
    <property type="entry name" value="Arg_succ_lyase"/>
    <property type="match status" value="1"/>
</dbReference>
<dbReference type="InterPro" id="IPR029419">
    <property type="entry name" value="Arg_succ_lyase_C"/>
</dbReference>
<evidence type="ECO:0000256" key="2">
    <source>
        <dbReference type="ARBA" id="ARBA00004941"/>
    </source>
</evidence>
<feature type="domain" description="Fumarate lyase N-terminal" evidence="8">
    <location>
        <begin position="23"/>
        <end position="304"/>
    </location>
</feature>
<dbReference type="InterPro" id="IPR020557">
    <property type="entry name" value="Fumarate_lyase_CS"/>
</dbReference>
<dbReference type="InterPro" id="IPR009049">
    <property type="entry name" value="Argininosuccinate_lyase"/>
</dbReference>
<keyword evidence="7" id="KW-0963">Cytoplasm</keyword>
<comment type="pathway">
    <text evidence="2 7">Amino-acid biosynthesis; L-arginine biosynthesis; L-arginine from L-ornithine and carbamoyl phosphate: step 3/3.</text>
</comment>
<evidence type="ECO:0000256" key="7">
    <source>
        <dbReference type="HAMAP-Rule" id="MF_00006"/>
    </source>
</evidence>
<dbReference type="UniPathway" id="UPA00068">
    <property type="reaction ID" value="UER00114"/>
</dbReference>
<dbReference type="InterPro" id="IPR024083">
    <property type="entry name" value="Fumarase/histidase_N"/>
</dbReference>
<dbReference type="CDD" id="cd01359">
    <property type="entry name" value="Argininosuccinate_lyase"/>
    <property type="match status" value="1"/>
</dbReference>
<dbReference type="FunFam" id="1.10.40.30:FF:000001">
    <property type="entry name" value="Argininosuccinate lyase"/>
    <property type="match status" value="1"/>
</dbReference>
<gene>
    <name evidence="7" type="primary">argH</name>
    <name evidence="10" type="ordered locus">Hoch_5512</name>
</gene>
<dbReference type="EMBL" id="CP001804">
    <property type="protein sequence ID" value="ACY17995.1"/>
    <property type="molecule type" value="Genomic_DNA"/>
</dbReference>
<keyword evidence="6 7" id="KW-0456">Lyase</keyword>
<evidence type="ECO:0000256" key="1">
    <source>
        <dbReference type="ARBA" id="ARBA00000985"/>
    </source>
</evidence>
<dbReference type="Pfam" id="PF00206">
    <property type="entry name" value="Lyase_1"/>
    <property type="match status" value="1"/>
</dbReference>
<dbReference type="Gene3D" id="1.20.200.10">
    <property type="entry name" value="Fumarase/aspartase (Central domain)"/>
    <property type="match status" value="1"/>
</dbReference>
<dbReference type="PRINTS" id="PR00145">
    <property type="entry name" value="ARGSUCLYASE"/>
</dbReference>
<dbReference type="GO" id="GO:0004056">
    <property type="term" value="F:argininosuccinate lyase activity"/>
    <property type="evidence" value="ECO:0007669"/>
    <property type="project" value="UniProtKB-UniRule"/>
</dbReference>
<evidence type="ECO:0000313" key="10">
    <source>
        <dbReference type="EMBL" id="ACY17995.1"/>
    </source>
</evidence>
<name>D0LZL6_HALO1</name>
<organism evidence="10 11">
    <name type="scientific">Haliangium ochraceum (strain DSM 14365 / JCM 11303 / SMP-2)</name>
    <dbReference type="NCBI Taxonomy" id="502025"/>
    <lineage>
        <taxon>Bacteria</taxon>
        <taxon>Pseudomonadati</taxon>
        <taxon>Myxococcota</taxon>
        <taxon>Polyangia</taxon>
        <taxon>Haliangiales</taxon>
        <taxon>Kofleriaceae</taxon>
        <taxon>Haliangium</taxon>
    </lineage>
</organism>
<dbReference type="Gene3D" id="1.10.40.30">
    <property type="entry name" value="Fumarase/aspartase (C-terminal domain)"/>
    <property type="match status" value="1"/>
</dbReference>
<protein>
    <recommendedName>
        <fullName evidence="3 7">Argininosuccinate lyase</fullName>
        <shortName evidence="7">ASAL</shortName>
        <ecNumber evidence="3 7">4.3.2.1</ecNumber>
    </recommendedName>
    <alternativeName>
        <fullName evidence="7">Arginosuccinase</fullName>
    </alternativeName>
</protein>
<evidence type="ECO:0000256" key="3">
    <source>
        <dbReference type="ARBA" id="ARBA00012338"/>
    </source>
</evidence>
<dbReference type="NCBIfam" id="TIGR00838">
    <property type="entry name" value="argH"/>
    <property type="match status" value="1"/>
</dbReference>
<evidence type="ECO:0000259" key="8">
    <source>
        <dbReference type="Pfam" id="PF00206"/>
    </source>
</evidence>
<dbReference type="Pfam" id="PF14698">
    <property type="entry name" value="ASL_C2"/>
    <property type="match status" value="1"/>
</dbReference>
<dbReference type="PROSITE" id="PS00163">
    <property type="entry name" value="FUMARATE_LYASES"/>
    <property type="match status" value="1"/>
</dbReference>
<dbReference type="EC" id="4.3.2.1" evidence="3 7"/>
<dbReference type="SUPFAM" id="SSF48557">
    <property type="entry name" value="L-aspartase-like"/>
    <property type="match status" value="1"/>
</dbReference>
<dbReference type="PANTHER" id="PTHR43814">
    <property type="entry name" value="ARGININOSUCCINATE LYASE"/>
    <property type="match status" value="1"/>
</dbReference>
<evidence type="ECO:0000313" key="11">
    <source>
        <dbReference type="Proteomes" id="UP000001880"/>
    </source>
</evidence>
<sequence>MTDAKGARGRRFAGSLAPDATEVNASVGFDWRLLPHDVAGSLAHARMLAKQGIISADDLARIEAGIQRAAERLQSGEVPWDPALEDVHMNVEARLIEEVGEPGRRLHTARSRNDQVATDLRLYARAQAAVLIERIDELRRALADKAACYLDVFMPGYTHLQRAQPVRLAHHLLAYDAMLRRDRGRIEDASARAGECPLGAGALAATTFPIDREATARELGFTGVTRNSLDAVGDRDFAVELVAAIALCQVHLSRLGEEIVLWLSQEFGFARLDESYCSGSSIMPQKMNPDLAELIRGKTGRVVGHWVSLVTVLKGLPLAYNKDLQESQEPLFDAVETLDASLRVARGMIDNLVFDEQRLARAVTQGFLLATEVADYLVTKGMSFREGHHIAGALVRTALERQVGLEALPLEVFRGESELFEDDIFSWLEVGRAVDRRDVVGGPARSQIEAELVRIRAELETR</sequence>
<comment type="similarity">
    <text evidence="7">Belongs to the lyase 1 family. Argininosuccinate lyase subfamily.</text>
</comment>
<proteinExistence type="inferred from homology"/>
<dbReference type="PRINTS" id="PR00149">
    <property type="entry name" value="FUMRATELYASE"/>
</dbReference>
<accession>D0LZL6</accession>
<dbReference type="Proteomes" id="UP000001880">
    <property type="component" value="Chromosome"/>
</dbReference>
<dbReference type="GO" id="GO:0042450">
    <property type="term" value="P:L-arginine biosynthetic process via ornithine"/>
    <property type="evidence" value="ECO:0007669"/>
    <property type="project" value="UniProtKB-UniRule"/>
</dbReference>
<dbReference type="KEGG" id="hoh:Hoch_5512"/>
<feature type="domain" description="Argininosuccinate lyase C-terminal" evidence="9">
    <location>
        <begin position="367"/>
        <end position="434"/>
    </location>
</feature>
<keyword evidence="4 7" id="KW-0055">Arginine biosynthesis</keyword>
<dbReference type="Gene3D" id="1.10.275.10">
    <property type="entry name" value="Fumarase/aspartase (N-terminal domain)"/>
    <property type="match status" value="1"/>
</dbReference>
<dbReference type="InterPro" id="IPR000362">
    <property type="entry name" value="Fumarate_lyase_fam"/>
</dbReference>
<dbReference type="OrthoDB" id="9769623at2"/>
<keyword evidence="11" id="KW-1185">Reference proteome</keyword>
<dbReference type="InterPro" id="IPR008948">
    <property type="entry name" value="L-Aspartase-like"/>
</dbReference>
<dbReference type="RefSeq" id="WP_012830587.1">
    <property type="nucleotide sequence ID" value="NC_013440.1"/>
</dbReference>
<dbReference type="FunFam" id="1.20.200.10:FF:000015">
    <property type="entry name" value="argininosuccinate lyase isoform X2"/>
    <property type="match status" value="1"/>
</dbReference>
<evidence type="ECO:0000256" key="6">
    <source>
        <dbReference type="ARBA" id="ARBA00023239"/>
    </source>
</evidence>
<dbReference type="AlphaFoldDB" id="D0LZL6"/>
<keyword evidence="5 7" id="KW-0028">Amino-acid biosynthesis</keyword>
<reference evidence="10 11" key="1">
    <citation type="journal article" date="2010" name="Stand. Genomic Sci.">
        <title>Complete genome sequence of Haliangium ochraceum type strain (SMP-2).</title>
        <authorList>
            <consortium name="US DOE Joint Genome Institute (JGI-PGF)"/>
            <person name="Ivanova N."/>
            <person name="Daum C."/>
            <person name="Lang E."/>
            <person name="Abt B."/>
            <person name="Kopitz M."/>
            <person name="Saunders E."/>
            <person name="Lapidus A."/>
            <person name="Lucas S."/>
            <person name="Glavina Del Rio T."/>
            <person name="Nolan M."/>
            <person name="Tice H."/>
            <person name="Copeland A."/>
            <person name="Cheng J.F."/>
            <person name="Chen F."/>
            <person name="Bruce D."/>
            <person name="Goodwin L."/>
            <person name="Pitluck S."/>
            <person name="Mavromatis K."/>
            <person name="Pati A."/>
            <person name="Mikhailova N."/>
            <person name="Chen A."/>
            <person name="Palaniappan K."/>
            <person name="Land M."/>
            <person name="Hauser L."/>
            <person name="Chang Y.J."/>
            <person name="Jeffries C.D."/>
            <person name="Detter J.C."/>
            <person name="Brettin T."/>
            <person name="Rohde M."/>
            <person name="Goker M."/>
            <person name="Bristow J."/>
            <person name="Markowitz V."/>
            <person name="Eisen J.A."/>
            <person name="Hugenholtz P."/>
            <person name="Kyrpides N.C."/>
            <person name="Klenk H.P."/>
        </authorList>
    </citation>
    <scope>NUCLEOTIDE SEQUENCE [LARGE SCALE GENOMIC DNA]</scope>
    <source>
        <strain evidence="11">DSM 14365 / CIP 107738 / JCM 11303 / AJ 13395 / SMP-2</strain>
    </source>
</reference>
<evidence type="ECO:0000259" key="9">
    <source>
        <dbReference type="Pfam" id="PF14698"/>
    </source>
</evidence>